<keyword evidence="2" id="KW-1185">Reference proteome</keyword>
<name>A0A4R6P4C7_NOCIG</name>
<dbReference type="GO" id="GO:0019441">
    <property type="term" value="P:L-tryptophan catabolic process to kynurenine"/>
    <property type="evidence" value="ECO:0007669"/>
    <property type="project" value="InterPro"/>
</dbReference>
<dbReference type="PANTHER" id="PTHR31118:SF32">
    <property type="entry name" value="KYNURENINE FORMAMIDASE"/>
    <property type="match status" value="1"/>
</dbReference>
<gene>
    <name evidence="1" type="ORF">DFR75_107148</name>
</gene>
<sequence length="222" mass="23478">MVRLIDLTRPIHTGMPVFPGDPEVLLEPALRAATDGVNVLRVHLGSQSGTHVDAPAHLDDSLPTLDQLPLERFVGPAWIVDARSVPAHTAIGPTLFDVDLPPGTVVLIATGWSSRWGTPDYFTHPYLHLEAAQLLVDKGIRTIGIDAPSIDPSGTDDLDLPAHRILCGAHAVIAENLTALDELSNAQASGESIEVSLFPLPLRGADGAPIRAVARVGDLSCS</sequence>
<dbReference type="InterPro" id="IPR007325">
    <property type="entry name" value="KFase/CYL"/>
</dbReference>
<dbReference type="SUPFAM" id="SSF102198">
    <property type="entry name" value="Putative cyclase"/>
    <property type="match status" value="1"/>
</dbReference>
<comment type="caution">
    <text evidence="1">The sequence shown here is derived from an EMBL/GenBank/DDBJ whole genome shotgun (WGS) entry which is preliminary data.</text>
</comment>
<proteinExistence type="predicted"/>
<reference evidence="1 2" key="1">
    <citation type="submission" date="2019-03" db="EMBL/GenBank/DDBJ databases">
        <title>Genomic Encyclopedia of Type Strains, Phase IV (KMG-IV): sequencing the most valuable type-strain genomes for metagenomic binning, comparative biology and taxonomic classification.</title>
        <authorList>
            <person name="Goeker M."/>
        </authorList>
    </citation>
    <scope>NUCLEOTIDE SEQUENCE [LARGE SCALE GENOMIC DNA]</scope>
    <source>
        <strain evidence="1 2">DSM 44496</strain>
    </source>
</reference>
<dbReference type="EMBL" id="SNXK01000007">
    <property type="protein sequence ID" value="TDP31923.1"/>
    <property type="molecule type" value="Genomic_DNA"/>
</dbReference>
<organism evidence="1 2">
    <name type="scientific">Nocardia ignorata</name>
    <dbReference type="NCBI Taxonomy" id="145285"/>
    <lineage>
        <taxon>Bacteria</taxon>
        <taxon>Bacillati</taxon>
        <taxon>Actinomycetota</taxon>
        <taxon>Actinomycetes</taxon>
        <taxon>Mycobacteriales</taxon>
        <taxon>Nocardiaceae</taxon>
        <taxon>Nocardia</taxon>
    </lineage>
</organism>
<dbReference type="PANTHER" id="PTHR31118">
    <property type="entry name" value="CYCLASE-LIKE PROTEIN 2"/>
    <property type="match status" value="1"/>
</dbReference>
<dbReference type="Proteomes" id="UP000295087">
    <property type="component" value="Unassembled WGS sequence"/>
</dbReference>
<protein>
    <submittedName>
        <fullName evidence="1">Kynurenine formamidase</fullName>
    </submittedName>
</protein>
<dbReference type="Gene3D" id="3.50.30.50">
    <property type="entry name" value="Putative cyclase"/>
    <property type="match status" value="1"/>
</dbReference>
<dbReference type="InterPro" id="IPR037175">
    <property type="entry name" value="KFase_sf"/>
</dbReference>
<dbReference type="AlphaFoldDB" id="A0A4R6P4C7"/>
<evidence type="ECO:0000313" key="2">
    <source>
        <dbReference type="Proteomes" id="UP000295087"/>
    </source>
</evidence>
<accession>A0A4R6P4C7</accession>
<dbReference type="Pfam" id="PF04199">
    <property type="entry name" value="Cyclase"/>
    <property type="match status" value="1"/>
</dbReference>
<dbReference type="GO" id="GO:0004061">
    <property type="term" value="F:arylformamidase activity"/>
    <property type="evidence" value="ECO:0007669"/>
    <property type="project" value="InterPro"/>
</dbReference>
<evidence type="ECO:0000313" key="1">
    <source>
        <dbReference type="EMBL" id="TDP31923.1"/>
    </source>
</evidence>